<comment type="caution">
    <text evidence="7">The sequence shown here is derived from an EMBL/GenBank/DDBJ whole genome shotgun (WGS) entry which is preliminary data.</text>
</comment>
<name>A0A9X5BJQ7_9FIRM</name>
<protein>
    <submittedName>
        <fullName evidence="7">ATP-binding cassette domain-containing protein</fullName>
    </submittedName>
</protein>
<dbReference type="GO" id="GO:0022857">
    <property type="term" value="F:transmembrane transporter activity"/>
    <property type="evidence" value="ECO:0007669"/>
    <property type="project" value="UniProtKB-ARBA"/>
</dbReference>
<comment type="similarity">
    <text evidence="1">Belongs to the ABC transporter superfamily.</text>
</comment>
<evidence type="ECO:0000259" key="5">
    <source>
        <dbReference type="PROSITE" id="PS50893"/>
    </source>
</evidence>
<dbReference type="GO" id="GO:0098796">
    <property type="term" value="C:membrane protein complex"/>
    <property type="evidence" value="ECO:0007669"/>
    <property type="project" value="UniProtKB-ARBA"/>
</dbReference>
<keyword evidence="2" id="KW-0813">Transport</keyword>
<keyword evidence="3" id="KW-0547">Nucleotide-binding</keyword>
<dbReference type="PROSITE" id="PS50893">
    <property type="entry name" value="ABC_TRANSPORTER_2"/>
    <property type="match status" value="1"/>
</dbReference>
<evidence type="ECO:0000256" key="4">
    <source>
        <dbReference type="ARBA" id="ARBA00022840"/>
    </source>
</evidence>
<gene>
    <name evidence="7" type="ORF">D5281_21105</name>
</gene>
<dbReference type="CDD" id="cd00093">
    <property type="entry name" value="HTH_XRE"/>
    <property type="match status" value="1"/>
</dbReference>
<feature type="domain" description="HTH cro/C1-type" evidence="6">
    <location>
        <begin position="10"/>
        <end position="64"/>
    </location>
</feature>
<evidence type="ECO:0000256" key="2">
    <source>
        <dbReference type="ARBA" id="ARBA00022448"/>
    </source>
</evidence>
<reference evidence="7" key="1">
    <citation type="submission" date="2018-09" db="EMBL/GenBank/DDBJ databases">
        <title>Murine metabolic-syndrome-specific gut microbial biobank.</title>
        <authorList>
            <person name="Liu C."/>
        </authorList>
    </citation>
    <scope>NUCLEOTIDE SEQUENCE</scope>
    <source>
        <strain evidence="7">D42-62</strain>
    </source>
</reference>
<dbReference type="SMART" id="SM00382">
    <property type="entry name" value="AAA"/>
    <property type="match status" value="1"/>
</dbReference>
<dbReference type="InterPro" id="IPR017911">
    <property type="entry name" value="MacB-like_ATP-bd"/>
</dbReference>
<evidence type="ECO:0000256" key="1">
    <source>
        <dbReference type="ARBA" id="ARBA00005417"/>
    </source>
</evidence>
<dbReference type="GO" id="GO:0005524">
    <property type="term" value="F:ATP binding"/>
    <property type="evidence" value="ECO:0007669"/>
    <property type="project" value="UniProtKB-KW"/>
</dbReference>
<dbReference type="InterPro" id="IPR003439">
    <property type="entry name" value="ABC_transporter-like_ATP-bd"/>
</dbReference>
<dbReference type="Pfam" id="PF00005">
    <property type="entry name" value="ABC_tran"/>
    <property type="match status" value="1"/>
</dbReference>
<dbReference type="GO" id="GO:0003677">
    <property type="term" value="F:DNA binding"/>
    <property type="evidence" value="ECO:0007669"/>
    <property type="project" value="InterPro"/>
</dbReference>
<dbReference type="InterPro" id="IPR010982">
    <property type="entry name" value="Lambda_DNA-bd_dom_sf"/>
</dbReference>
<dbReference type="SUPFAM" id="SSF47413">
    <property type="entry name" value="lambda repressor-like DNA-binding domains"/>
    <property type="match status" value="1"/>
</dbReference>
<dbReference type="Proteomes" id="UP001154420">
    <property type="component" value="Unassembled WGS sequence"/>
</dbReference>
<dbReference type="PANTHER" id="PTHR42798">
    <property type="entry name" value="LIPOPROTEIN-RELEASING SYSTEM ATP-BINDING PROTEIN LOLD"/>
    <property type="match status" value="1"/>
</dbReference>
<organism evidence="7 8">
    <name type="scientific">Parablautia muri</name>
    <dbReference type="NCBI Taxonomy" id="2320879"/>
    <lineage>
        <taxon>Bacteria</taxon>
        <taxon>Bacillati</taxon>
        <taxon>Bacillota</taxon>
        <taxon>Clostridia</taxon>
        <taxon>Lachnospirales</taxon>
        <taxon>Lachnospiraceae</taxon>
        <taxon>Parablautia</taxon>
    </lineage>
</organism>
<dbReference type="InterPro" id="IPR027417">
    <property type="entry name" value="P-loop_NTPase"/>
</dbReference>
<sequence>MDQKKIGSFIAARRKENGLTQSQLAEKLGITDKAISKWETGKSMPDLSLLCPLCDLLQITLNELLLGEFISDENLKEKSNQVLFEVVTSWLGKDQWKRKTEGHIPAVLKLRHVGKRYENGSTSTVAVHDVSFDIAKGSFVGIMGASGSGKTTLLNMVATIDKATGGQIEIDGQDISELSENDLASFRREHLGFVFQEYNLLDTLTVYENIALALTIKRIPKEHVKRTITDLAEKLNISEILYKFPYEISGGQRQRCACVRAIATNPSLILADEPTGALDSRCAKQLLDTFVMLSQEYGSTVLMVTHDALSASYCDKILFMQDGEIKTSLEREQEGKHEFFTRILDTMAKIAGGVHYVS</sequence>
<dbReference type="EMBL" id="QZDT01000059">
    <property type="protein sequence ID" value="NBJ94993.1"/>
    <property type="molecule type" value="Genomic_DNA"/>
</dbReference>
<dbReference type="SUPFAM" id="SSF52540">
    <property type="entry name" value="P-loop containing nucleoside triphosphate hydrolases"/>
    <property type="match status" value="1"/>
</dbReference>
<dbReference type="PANTHER" id="PTHR42798:SF7">
    <property type="entry name" value="ALPHA-D-RIBOSE 1-METHYLPHOSPHONATE 5-TRIPHOSPHATE SYNTHASE SUBUNIT PHNL"/>
    <property type="match status" value="1"/>
</dbReference>
<dbReference type="GO" id="GO:0016887">
    <property type="term" value="F:ATP hydrolysis activity"/>
    <property type="evidence" value="ECO:0007669"/>
    <property type="project" value="InterPro"/>
</dbReference>
<dbReference type="Gene3D" id="3.40.50.300">
    <property type="entry name" value="P-loop containing nucleotide triphosphate hydrolases"/>
    <property type="match status" value="1"/>
</dbReference>
<dbReference type="CDD" id="cd03255">
    <property type="entry name" value="ABC_MJ0796_LolCDE_FtsE"/>
    <property type="match status" value="1"/>
</dbReference>
<dbReference type="PROSITE" id="PS50943">
    <property type="entry name" value="HTH_CROC1"/>
    <property type="match status" value="1"/>
</dbReference>
<dbReference type="OrthoDB" id="1651389at2"/>
<evidence type="ECO:0000256" key="3">
    <source>
        <dbReference type="ARBA" id="ARBA00022741"/>
    </source>
</evidence>
<dbReference type="SMART" id="SM00530">
    <property type="entry name" value="HTH_XRE"/>
    <property type="match status" value="1"/>
</dbReference>
<dbReference type="RefSeq" id="WP_160561959.1">
    <property type="nucleotide sequence ID" value="NZ_QZDT01000059.1"/>
</dbReference>
<dbReference type="AlphaFoldDB" id="A0A9X5BJQ7"/>
<dbReference type="InterPro" id="IPR001387">
    <property type="entry name" value="Cro/C1-type_HTH"/>
</dbReference>
<keyword evidence="8" id="KW-1185">Reference proteome</keyword>
<dbReference type="Gene3D" id="1.10.260.40">
    <property type="entry name" value="lambda repressor-like DNA-binding domains"/>
    <property type="match status" value="1"/>
</dbReference>
<evidence type="ECO:0000313" key="8">
    <source>
        <dbReference type="Proteomes" id="UP001154420"/>
    </source>
</evidence>
<dbReference type="InterPro" id="IPR003593">
    <property type="entry name" value="AAA+_ATPase"/>
</dbReference>
<evidence type="ECO:0000259" key="6">
    <source>
        <dbReference type="PROSITE" id="PS50943"/>
    </source>
</evidence>
<proteinExistence type="inferred from homology"/>
<accession>A0A9X5BJQ7</accession>
<dbReference type="Pfam" id="PF01381">
    <property type="entry name" value="HTH_3"/>
    <property type="match status" value="1"/>
</dbReference>
<feature type="domain" description="ABC transporter" evidence="5">
    <location>
        <begin position="108"/>
        <end position="347"/>
    </location>
</feature>
<evidence type="ECO:0000313" key="7">
    <source>
        <dbReference type="EMBL" id="NBJ94993.1"/>
    </source>
</evidence>
<dbReference type="FunFam" id="3.40.50.300:FF:000032">
    <property type="entry name" value="Export ABC transporter ATP-binding protein"/>
    <property type="match status" value="1"/>
</dbReference>
<keyword evidence="4 7" id="KW-0067">ATP-binding</keyword>